<keyword evidence="1" id="KW-0805">Transcription regulation</keyword>
<sequence>MNSRSDAATRRRGAAMRDRLVESGLRLLEEGGPEALQTRRVAAAAGASTMTVYTHFGGMNGLLKAIAAEAFTRFGAALASTPPTDDPVADFFAMGYAYRRYALASPQRYRLMFGLTADQTEHPPHRDVTAGPVAEAVGAETFEQLVGAVERMIDGGHLAPAPARQAAARVWALMHGTVMLDLSGYLGAENSSLTTVLGPATVDLLVGMGGARAEIEQSLERAGTLVARD</sequence>
<protein>
    <submittedName>
        <fullName evidence="6">TetR family transcriptional regulator</fullName>
    </submittedName>
</protein>
<dbReference type="GO" id="GO:0003700">
    <property type="term" value="F:DNA-binding transcription factor activity"/>
    <property type="evidence" value="ECO:0007669"/>
    <property type="project" value="TreeGrafter"/>
</dbReference>
<dbReference type="Gene3D" id="1.10.357.10">
    <property type="entry name" value="Tetracycline Repressor, domain 2"/>
    <property type="match status" value="1"/>
</dbReference>
<evidence type="ECO:0000256" key="3">
    <source>
        <dbReference type="ARBA" id="ARBA00023163"/>
    </source>
</evidence>
<dbReference type="InterPro" id="IPR001647">
    <property type="entry name" value="HTH_TetR"/>
</dbReference>
<dbReference type="AlphaFoldDB" id="A0A7G1KJ76"/>
<dbReference type="PROSITE" id="PS50977">
    <property type="entry name" value="HTH_TETR_2"/>
    <property type="match status" value="1"/>
</dbReference>
<keyword evidence="2 4" id="KW-0238">DNA-binding</keyword>
<keyword evidence="3" id="KW-0804">Transcription</keyword>
<keyword evidence="7" id="KW-1185">Reference proteome</keyword>
<gene>
    <name evidence="6" type="ORF">NWFMUON74_30370</name>
</gene>
<feature type="DNA-binding region" description="H-T-H motif" evidence="4">
    <location>
        <begin position="37"/>
        <end position="56"/>
    </location>
</feature>
<dbReference type="InterPro" id="IPR036271">
    <property type="entry name" value="Tet_transcr_reg_TetR-rel_C_sf"/>
</dbReference>
<dbReference type="KEGG" id="nwl:NWFMUON74_30370"/>
<dbReference type="InterPro" id="IPR025996">
    <property type="entry name" value="MT1864/Rv1816-like_C"/>
</dbReference>
<reference evidence="6 7" key="1">
    <citation type="submission" date="2020-08" db="EMBL/GenBank/DDBJ databases">
        <title>Genome Sequencing of Nocardia wallacei strain FMUON74 and assembly.</title>
        <authorList>
            <person name="Toyokawa M."/>
            <person name="Uesaka K."/>
        </authorList>
    </citation>
    <scope>NUCLEOTIDE SEQUENCE [LARGE SCALE GENOMIC DNA]</scope>
    <source>
        <strain evidence="6 7">FMUON74</strain>
    </source>
</reference>
<dbReference type="GeneID" id="80347585"/>
<dbReference type="InterPro" id="IPR050109">
    <property type="entry name" value="HTH-type_TetR-like_transc_reg"/>
</dbReference>
<evidence type="ECO:0000259" key="5">
    <source>
        <dbReference type="PROSITE" id="PS50977"/>
    </source>
</evidence>
<dbReference type="SUPFAM" id="SSF48498">
    <property type="entry name" value="Tetracyclin repressor-like, C-terminal domain"/>
    <property type="match status" value="1"/>
</dbReference>
<dbReference type="PANTHER" id="PTHR30055">
    <property type="entry name" value="HTH-TYPE TRANSCRIPTIONAL REGULATOR RUTR"/>
    <property type="match status" value="1"/>
</dbReference>
<dbReference type="InterPro" id="IPR009057">
    <property type="entry name" value="Homeodomain-like_sf"/>
</dbReference>
<dbReference type="PANTHER" id="PTHR30055:SF209">
    <property type="entry name" value="POSSIBLE TRANSCRIPTIONAL REGULATORY PROTEIN (PROBABLY TETR-FAMILY)"/>
    <property type="match status" value="1"/>
</dbReference>
<evidence type="ECO:0000256" key="4">
    <source>
        <dbReference type="PROSITE-ProRule" id="PRU00335"/>
    </source>
</evidence>
<dbReference type="GO" id="GO:0000976">
    <property type="term" value="F:transcription cis-regulatory region binding"/>
    <property type="evidence" value="ECO:0007669"/>
    <property type="project" value="TreeGrafter"/>
</dbReference>
<dbReference type="Proteomes" id="UP000516173">
    <property type="component" value="Chromosome"/>
</dbReference>
<proteinExistence type="predicted"/>
<name>A0A7G1KJ76_9NOCA</name>
<dbReference type="RefSeq" id="WP_232111031.1">
    <property type="nucleotide sequence ID" value="NZ_AP023396.1"/>
</dbReference>
<dbReference type="Pfam" id="PF13305">
    <property type="entry name" value="TetR_C_33"/>
    <property type="match status" value="1"/>
</dbReference>
<dbReference type="SUPFAM" id="SSF46689">
    <property type="entry name" value="Homeodomain-like"/>
    <property type="match status" value="1"/>
</dbReference>
<evidence type="ECO:0000256" key="1">
    <source>
        <dbReference type="ARBA" id="ARBA00023015"/>
    </source>
</evidence>
<evidence type="ECO:0000313" key="6">
    <source>
        <dbReference type="EMBL" id="BCK55265.1"/>
    </source>
</evidence>
<accession>A0A7G1KJ76</accession>
<feature type="domain" description="HTH tetR-type" evidence="5">
    <location>
        <begin position="14"/>
        <end position="74"/>
    </location>
</feature>
<evidence type="ECO:0000256" key="2">
    <source>
        <dbReference type="ARBA" id="ARBA00023125"/>
    </source>
</evidence>
<dbReference type="EMBL" id="AP023396">
    <property type="protein sequence ID" value="BCK55265.1"/>
    <property type="molecule type" value="Genomic_DNA"/>
</dbReference>
<organism evidence="6 7">
    <name type="scientific">Nocardia wallacei</name>
    <dbReference type="NCBI Taxonomy" id="480035"/>
    <lineage>
        <taxon>Bacteria</taxon>
        <taxon>Bacillati</taxon>
        <taxon>Actinomycetota</taxon>
        <taxon>Actinomycetes</taxon>
        <taxon>Mycobacteriales</taxon>
        <taxon>Nocardiaceae</taxon>
        <taxon>Nocardia</taxon>
    </lineage>
</organism>
<dbReference type="Pfam" id="PF00440">
    <property type="entry name" value="TetR_N"/>
    <property type="match status" value="1"/>
</dbReference>
<evidence type="ECO:0000313" key="7">
    <source>
        <dbReference type="Proteomes" id="UP000516173"/>
    </source>
</evidence>